<sequence length="835" mass="94252">MVARRDPPPLSSSNRSRFVVEEGLLYKETLSGGHQEDWPPQRQLVVPVKYRVKLLSLAHDHPSGHAGVNRTKGHLGKSFHWEGMGKDVSAYVRSCEVCQRVGKPQDQVKAPLQPLPIIEVPFQRVAVDILGPFPKKTPRGKQYVLTVMDFATRWPEAVALSNARAKSVSQALADIFARVGWPSEILTDSGANFLAGTMKSLWEAHGVNHLVATPYHHQTNGLVEKFNGTLGAMVHKFVNEHSSDWDLVLQQLLFIYRAVPHPSLGFSPFELIYGHEVKGPLQLVKQQWEGVTSSPGTNILDFVTNLQNTVKDFLALARENLQDAQQERKAWYDKHARERSFRVGDQVMVLKALQATKMEASWQGPFMVRERLGAVNYLLAFPDPTLKPKVYHVNSLKPFCSREFKVIRFTAQQRDDTEWPEEVYYEGKSKGGVEEVSFSIALGRKQRQEIQELCTSFATMFSATPGRTEQACRSIDTGDAHPIRAQPYEMTPQAKTVIEREIQDMLQMGVIRPSKSAWASPVFLVPKPDGEIRFCVDYRKLNAVTCPQNYPIPRTDELLEKLGRAQFISTLDLTKGYWQVPLDDPAKERSAFITHVGLYEFNVLPFGLRNAPAIFQRLVNNLLDGFGEFAVAYLSNVAIFSDSWAEHLGHLQAVFQRIREAGLTVQAKKCQIGLNRVTYLGHQVGQGTINPLRAKVNAIQNWPVPKSKKQVQSFLGLAGYYRRFVPHYSQIATPLTDLTRKNQPNEVQWTEKCQRAFNQLKAALMSDPVLRAPDFDQPFVVSTDASERGIGAVLMQEGPDQQFHPVVFLSKKLSERESHWSVLEKECYAVVYALE</sequence>
<dbReference type="Pfam" id="PF17919">
    <property type="entry name" value="RT_RNaseH_2"/>
    <property type="match status" value="1"/>
</dbReference>
<name>A0A8C3P213_CHRPI</name>
<dbReference type="InterPro" id="IPR012337">
    <property type="entry name" value="RNaseH-like_sf"/>
</dbReference>
<dbReference type="InterPro" id="IPR050951">
    <property type="entry name" value="Retrovirus_Pol_polyprotein"/>
</dbReference>
<dbReference type="GO" id="GO:0003676">
    <property type="term" value="F:nucleic acid binding"/>
    <property type="evidence" value="ECO:0007669"/>
    <property type="project" value="InterPro"/>
</dbReference>
<dbReference type="Gene3D" id="3.10.10.10">
    <property type="entry name" value="HIV Type 1 Reverse Transcriptase, subunit A, domain 1"/>
    <property type="match status" value="1"/>
</dbReference>
<dbReference type="CDD" id="cd01647">
    <property type="entry name" value="RT_LTR"/>
    <property type="match status" value="1"/>
</dbReference>
<dbReference type="SUPFAM" id="SSF53098">
    <property type="entry name" value="Ribonuclease H-like"/>
    <property type="match status" value="1"/>
</dbReference>
<dbReference type="FunFam" id="3.30.420.10:FF:000032">
    <property type="entry name" value="Retrovirus-related Pol polyprotein from transposon 297-like Protein"/>
    <property type="match status" value="1"/>
</dbReference>
<dbReference type="Gene3D" id="3.30.70.270">
    <property type="match status" value="2"/>
</dbReference>
<dbReference type="InterPro" id="IPR001584">
    <property type="entry name" value="Integrase_cat-core"/>
</dbReference>
<dbReference type="FunFam" id="1.10.340.70:FF:000001">
    <property type="entry name" value="Retrovirus-related Pol polyprotein from transposon gypsy-like Protein"/>
    <property type="match status" value="1"/>
</dbReference>
<evidence type="ECO:0000259" key="5">
    <source>
        <dbReference type="PROSITE" id="PS50878"/>
    </source>
</evidence>
<dbReference type="EC" id="3.1.26.4" evidence="2"/>
<accession>A0A8C3P213</accession>
<dbReference type="Gene3D" id="1.10.340.70">
    <property type="match status" value="1"/>
</dbReference>
<dbReference type="Pfam" id="PF00078">
    <property type="entry name" value="RVT_1"/>
    <property type="match status" value="1"/>
</dbReference>
<keyword evidence="3" id="KW-0511">Multifunctional enzyme</keyword>
<dbReference type="InterPro" id="IPR043502">
    <property type="entry name" value="DNA/RNA_pol_sf"/>
</dbReference>
<dbReference type="FunFam" id="3.30.70.270:FF:000020">
    <property type="entry name" value="Transposon Tf2-6 polyprotein-like Protein"/>
    <property type="match status" value="1"/>
</dbReference>
<protein>
    <recommendedName>
        <fullName evidence="4">Gypsy retrotransposon integrase-like protein 1</fullName>
        <ecNumber evidence="2">3.1.26.4</ecNumber>
    </recommendedName>
</protein>
<keyword evidence="8" id="KW-1185">Reference proteome</keyword>
<reference evidence="7" key="1">
    <citation type="submission" date="2025-08" db="UniProtKB">
        <authorList>
            <consortium name="Ensembl"/>
        </authorList>
    </citation>
    <scope>IDENTIFICATION</scope>
</reference>
<dbReference type="SUPFAM" id="SSF56672">
    <property type="entry name" value="DNA/RNA polymerases"/>
    <property type="match status" value="1"/>
</dbReference>
<dbReference type="InterPro" id="IPR041588">
    <property type="entry name" value="Integrase_H2C2"/>
</dbReference>
<comment type="similarity">
    <text evidence="1">Belongs to the beta type-B retroviral polymerase family. HERV class-II K(HML-2) pol subfamily.</text>
</comment>
<evidence type="ECO:0000256" key="1">
    <source>
        <dbReference type="ARBA" id="ARBA00010879"/>
    </source>
</evidence>
<dbReference type="Pfam" id="PF00665">
    <property type="entry name" value="rve"/>
    <property type="match status" value="1"/>
</dbReference>
<feature type="domain" description="Reverse transcriptase" evidence="5">
    <location>
        <begin position="506"/>
        <end position="684"/>
    </location>
</feature>
<dbReference type="PROSITE" id="PS50994">
    <property type="entry name" value="INTEGRASE"/>
    <property type="match status" value="1"/>
</dbReference>
<dbReference type="GO" id="GO:0004523">
    <property type="term" value="F:RNA-DNA hybrid ribonuclease activity"/>
    <property type="evidence" value="ECO:0007669"/>
    <property type="project" value="UniProtKB-EC"/>
</dbReference>
<evidence type="ECO:0000256" key="4">
    <source>
        <dbReference type="ARBA" id="ARBA00039658"/>
    </source>
</evidence>
<dbReference type="InterPro" id="IPR041577">
    <property type="entry name" value="RT_RNaseH_2"/>
</dbReference>
<feature type="domain" description="Integrase catalytic" evidence="6">
    <location>
        <begin position="117"/>
        <end position="276"/>
    </location>
</feature>
<dbReference type="OMA" id="IEHITAM"/>
<dbReference type="InterPro" id="IPR043128">
    <property type="entry name" value="Rev_trsase/Diguanyl_cyclase"/>
</dbReference>
<evidence type="ECO:0000313" key="8">
    <source>
        <dbReference type="Proteomes" id="UP000694380"/>
    </source>
</evidence>
<dbReference type="Ensembl" id="ENSCPBT00000018641.1">
    <property type="protein sequence ID" value="ENSCPBP00000015748.1"/>
    <property type="gene ID" value="ENSCPBG00000011626.1"/>
</dbReference>
<dbReference type="AlphaFoldDB" id="A0A8C3P213"/>
<proteinExistence type="inferred from homology"/>
<dbReference type="GO" id="GO:0015074">
    <property type="term" value="P:DNA integration"/>
    <property type="evidence" value="ECO:0007669"/>
    <property type="project" value="InterPro"/>
</dbReference>
<dbReference type="PANTHER" id="PTHR37984">
    <property type="entry name" value="PROTEIN CBG26694"/>
    <property type="match status" value="1"/>
</dbReference>
<dbReference type="InterPro" id="IPR036397">
    <property type="entry name" value="RNaseH_sf"/>
</dbReference>
<reference evidence="7" key="2">
    <citation type="submission" date="2025-09" db="UniProtKB">
        <authorList>
            <consortium name="Ensembl"/>
        </authorList>
    </citation>
    <scope>IDENTIFICATION</scope>
</reference>
<evidence type="ECO:0000259" key="6">
    <source>
        <dbReference type="PROSITE" id="PS50994"/>
    </source>
</evidence>
<evidence type="ECO:0000256" key="2">
    <source>
        <dbReference type="ARBA" id="ARBA00012180"/>
    </source>
</evidence>
<dbReference type="PANTHER" id="PTHR37984:SF5">
    <property type="entry name" value="PROTEIN NYNRIN-LIKE"/>
    <property type="match status" value="1"/>
</dbReference>
<dbReference type="GeneTree" id="ENSGT01050000244855"/>
<evidence type="ECO:0000256" key="3">
    <source>
        <dbReference type="ARBA" id="ARBA00023268"/>
    </source>
</evidence>
<dbReference type="InterPro" id="IPR000477">
    <property type="entry name" value="RT_dom"/>
</dbReference>
<dbReference type="Proteomes" id="UP000694380">
    <property type="component" value="Unplaced"/>
</dbReference>
<dbReference type="Pfam" id="PF17921">
    <property type="entry name" value="Integrase_H2C2"/>
    <property type="match status" value="1"/>
</dbReference>
<organism evidence="7 8">
    <name type="scientific">Chrysemys picta bellii</name>
    <name type="common">Western painted turtle</name>
    <name type="synonym">Emys bellii</name>
    <dbReference type="NCBI Taxonomy" id="8478"/>
    <lineage>
        <taxon>Eukaryota</taxon>
        <taxon>Metazoa</taxon>
        <taxon>Chordata</taxon>
        <taxon>Craniata</taxon>
        <taxon>Vertebrata</taxon>
        <taxon>Euteleostomi</taxon>
        <taxon>Archelosauria</taxon>
        <taxon>Testudinata</taxon>
        <taxon>Testudines</taxon>
        <taxon>Cryptodira</taxon>
        <taxon>Durocryptodira</taxon>
        <taxon>Testudinoidea</taxon>
        <taxon>Emydidae</taxon>
        <taxon>Chrysemys</taxon>
    </lineage>
</organism>
<dbReference type="Gene3D" id="3.30.420.10">
    <property type="entry name" value="Ribonuclease H-like superfamily/Ribonuclease H"/>
    <property type="match status" value="1"/>
</dbReference>
<dbReference type="PROSITE" id="PS50878">
    <property type="entry name" value="RT_POL"/>
    <property type="match status" value="1"/>
</dbReference>
<evidence type="ECO:0000313" key="7">
    <source>
        <dbReference type="Ensembl" id="ENSCPBP00000015748.1"/>
    </source>
</evidence>